<dbReference type="Gene3D" id="1.10.4190.10">
    <property type="entry name" value="Urease accessory protein UreF"/>
    <property type="match status" value="1"/>
</dbReference>
<protein>
    <recommendedName>
        <fullName evidence="3">Urease accessory protein UreF</fullName>
    </recommendedName>
</protein>
<dbReference type="HAMAP" id="MF_01385">
    <property type="entry name" value="UreF"/>
    <property type="match status" value="1"/>
</dbReference>
<organism evidence="4 5">
    <name type="scientific">Duganella callida</name>
    <dbReference type="NCBI Taxonomy" id="2561932"/>
    <lineage>
        <taxon>Bacteria</taxon>
        <taxon>Pseudomonadati</taxon>
        <taxon>Pseudomonadota</taxon>
        <taxon>Betaproteobacteria</taxon>
        <taxon>Burkholderiales</taxon>
        <taxon>Oxalobacteraceae</taxon>
        <taxon>Telluria group</taxon>
        <taxon>Duganella</taxon>
    </lineage>
</organism>
<comment type="caution">
    <text evidence="4">The sequence shown here is derived from an EMBL/GenBank/DDBJ whole genome shotgun (WGS) entry which is preliminary data.</text>
</comment>
<accession>A0A4Y9SRQ6</accession>
<keyword evidence="1 3" id="KW-0996">Nickel insertion</keyword>
<dbReference type="GO" id="GO:0016151">
    <property type="term" value="F:nickel cation binding"/>
    <property type="evidence" value="ECO:0007669"/>
    <property type="project" value="UniProtKB-UniRule"/>
</dbReference>
<comment type="similarity">
    <text evidence="3">Belongs to the UreF family.</text>
</comment>
<proteinExistence type="inferred from homology"/>
<name>A0A4Y9SRQ6_9BURK</name>
<dbReference type="Pfam" id="PF01730">
    <property type="entry name" value="UreF"/>
    <property type="match status" value="1"/>
</dbReference>
<reference evidence="4 5" key="1">
    <citation type="submission" date="2019-03" db="EMBL/GenBank/DDBJ databases">
        <title>Draft Genome Sequence of Duganella callidus sp. nov., a Novel Duganella Species Isolated from Cultivated Soil.</title>
        <authorList>
            <person name="Raths R."/>
            <person name="Peta V."/>
            <person name="Bucking H."/>
        </authorList>
    </citation>
    <scope>NUCLEOTIDE SEQUENCE [LARGE SCALE GENOMIC DNA]</scope>
    <source>
        <strain evidence="4 5">DN04</strain>
    </source>
</reference>
<evidence type="ECO:0000256" key="1">
    <source>
        <dbReference type="ARBA" id="ARBA00022988"/>
    </source>
</evidence>
<dbReference type="InterPro" id="IPR002639">
    <property type="entry name" value="UreF"/>
</dbReference>
<sequence>MDSRLRGNDGMTAAGLLHLLQFASPALPIGAYSYSQGLEAALENGTVHNADMARAWIVRHLHEVVAQWEAPVAWRLMQAWSRRDWPAVAEWSEKFIASRDSAEFRAETIQMGYSLVKLIAELGIADAEMLRHLQSEAEVALPTAFTCAVAALDIPHDAALLAMLFAWAENQVLVCVKSVPLGQVAGQRMLLSLREEIEAAAAYAQAVSDDDMCNWAPGLSLLSMQHEVQYSRLYRS</sequence>
<comment type="subunit">
    <text evidence="3">UreD, UreF and UreG form a complex that acts as a GTP-hydrolysis-dependent molecular chaperone, activating the urease apoprotein by helping to assemble the nickel containing metallocenter of UreC. The UreE protein probably delivers the nickel.</text>
</comment>
<keyword evidence="3" id="KW-0963">Cytoplasm</keyword>
<evidence type="ECO:0000313" key="5">
    <source>
        <dbReference type="Proteomes" id="UP000297729"/>
    </source>
</evidence>
<dbReference type="Proteomes" id="UP000297729">
    <property type="component" value="Unassembled WGS sequence"/>
</dbReference>
<comment type="function">
    <text evidence="3">Required for maturation of urease via the functional incorporation of the urease nickel metallocenter.</text>
</comment>
<dbReference type="PANTHER" id="PTHR33620:SF1">
    <property type="entry name" value="UREASE ACCESSORY PROTEIN F"/>
    <property type="match status" value="1"/>
</dbReference>
<dbReference type="OrthoDB" id="9798772at2"/>
<evidence type="ECO:0000313" key="4">
    <source>
        <dbReference type="EMBL" id="TFW29380.1"/>
    </source>
</evidence>
<dbReference type="PIRSF" id="PIRSF009467">
    <property type="entry name" value="Ureas_acces_UreF"/>
    <property type="match status" value="1"/>
</dbReference>
<dbReference type="AlphaFoldDB" id="A0A4Y9SRQ6"/>
<evidence type="ECO:0000256" key="3">
    <source>
        <dbReference type="HAMAP-Rule" id="MF_01385"/>
    </source>
</evidence>
<keyword evidence="2 3" id="KW-0143">Chaperone</keyword>
<dbReference type="PANTHER" id="PTHR33620">
    <property type="entry name" value="UREASE ACCESSORY PROTEIN F"/>
    <property type="match status" value="1"/>
</dbReference>
<dbReference type="InterPro" id="IPR038277">
    <property type="entry name" value="UreF_sf"/>
</dbReference>
<gene>
    <name evidence="3" type="primary">ureF</name>
    <name evidence="4" type="ORF">E4L98_04000</name>
</gene>
<comment type="subcellular location">
    <subcellularLocation>
        <location evidence="3">Cytoplasm</location>
    </subcellularLocation>
</comment>
<dbReference type="GO" id="GO:0005737">
    <property type="term" value="C:cytoplasm"/>
    <property type="evidence" value="ECO:0007669"/>
    <property type="project" value="UniProtKB-SubCell"/>
</dbReference>
<keyword evidence="5" id="KW-1185">Reference proteome</keyword>
<evidence type="ECO:0000256" key="2">
    <source>
        <dbReference type="ARBA" id="ARBA00023186"/>
    </source>
</evidence>
<dbReference type="EMBL" id="SPVG01000036">
    <property type="protein sequence ID" value="TFW29380.1"/>
    <property type="molecule type" value="Genomic_DNA"/>
</dbReference>